<evidence type="ECO:0000256" key="11">
    <source>
        <dbReference type="ARBA" id="ARBA00022723"/>
    </source>
</evidence>
<dbReference type="InterPro" id="IPR005805">
    <property type="entry name" value="Rieske_Fe-S_prot_C"/>
</dbReference>
<comment type="function">
    <text evidence="1">Component of the ubiquinol-cytochrome c reductase complex (complex III or cytochrome b-c1 complex), which is a respiratory chain that generates an electrochemical potential coupled to ATP synthesis.</text>
</comment>
<evidence type="ECO:0000256" key="14">
    <source>
        <dbReference type="ARBA" id="ARBA00022989"/>
    </source>
</evidence>
<dbReference type="OrthoDB" id="9767869at2"/>
<dbReference type="GO" id="GO:0008121">
    <property type="term" value="F:quinol-cytochrome-c reductase activity"/>
    <property type="evidence" value="ECO:0007669"/>
    <property type="project" value="UniProtKB-EC"/>
</dbReference>
<dbReference type="GO" id="GO:0046872">
    <property type="term" value="F:metal ion binding"/>
    <property type="evidence" value="ECO:0007669"/>
    <property type="project" value="UniProtKB-KW"/>
</dbReference>
<evidence type="ECO:0000256" key="7">
    <source>
        <dbReference type="ARBA" id="ARBA00022448"/>
    </source>
</evidence>
<comment type="catalytic activity">
    <reaction evidence="19 20">
        <text>a quinol + 2 Fe(III)-[cytochrome c](out) = a quinone + 2 Fe(II)-[cytochrome c](out) + 2 H(+)(out)</text>
        <dbReference type="Rhea" id="RHEA:11484"/>
        <dbReference type="Rhea" id="RHEA-COMP:10350"/>
        <dbReference type="Rhea" id="RHEA-COMP:14399"/>
        <dbReference type="ChEBI" id="CHEBI:15378"/>
        <dbReference type="ChEBI" id="CHEBI:24646"/>
        <dbReference type="ChEBI" id="CHEBI:29033"/>
        <dbReference type="ChEBI" id="CHEBI:29034"/>
        <dbReference type="ChEBI" id="CHEBI:132124"/>
        <dbReference type="EC" id="7.1.1.8"/>
    </reaction>
</comment>
<comment type="subunit">
    <text evidence="4 21">The main subunits of complex b-c1 are: cytochrome b, cytochrome c1 and the Rieske protein.</text>
</comment>
<feature type="region of interest" description="Disordered" evidence="22">
    <location>
        <begin position="1"/>
        <end position="23"/>
    </location>
</feature>
<keyword evidence="17 20" id="KW-0472">Membrane</keyword>
<dbReference type="InterPro" id="IPR006311">
    <property type="entry name" value="TAT_signal"/>
</dbReference>
<evidence type="ECO:0000256" key="5">
    <source>
        <dbReference type="ARBA" id="ARBA00012951"/>
    </source>
</evidence>
<evidence type="ECO:0000256" key="6">
    <source>
        <dbReference type="ARBA" id="ARBA00019816"/>
    </source>
</evidence>
<keyword evidence="9 20" id="KW-0812">Transmembrane</keyword>
<dbReference type="InterPro" id="IPR014349">
    <property type="entry name" value="Rieske_Fe-S_prot"/>
</dbReference>
<comment type="cofactor">
    <cofactor evidence="20">
        <name>[2Fe-2S] cluster</name>
        <dbReference type="ChEBI" id="CHEBI:190135"/>
    </cofactor>
    <text evidence="20">Binds 1 [2Fe-2S] cluster per subunit.</text>
</comment>
<dbReference type="Pfam" id="PF10399">
    <property type="entry name" value="UCR_Fe-S_N"/>
    <property type="match status" value="1"/>
</dbReference>
<evidence type="ECO:0000256" key="16">
    <source>
        <dbReference type="ARBA" id="ARBA00023014"/>
    </source>
</evidence>
<accession>A0A136A055</accession>
<keyword evidence="18" id="KW-1015">Disulfide bond</keyword>
<evidence type="ECO:0000256" key="15">
    <source>
        <dbReference type="ARBA" id="ARBA00023004"/>
    </source>
</evidence>
<evidence type="ECO:0000256" key="2">
    <source>
        <dbReference type="ARBA" id="ARBA00004162"/>
    </source>
</evidence>
<dbReference type="AlphaFoldDB" id="A0A136A055"/>
<dbReference type="Proteomes" id="UP000070299">
    <property type="component" value="Unassembled WGS sequence"/>
</dbReference>
<dbReference type="PROSITE" id="PS51296">
    <property type="entry name" value="RIESKE"/>
    <property type="match status" value="1"/>
</dbReference>
<dbReference type="Gene3D" id="1.20.5.510">
    <property type="entry name" value="Single helix bin"/>
    <property type="match status" value="1"/>
</dbReference>
<proteinExistence type="inferred from homology"/>
<evidence type="ECO:0000256" key="4">
    <source>
        <dbReference type="ARBA" id="ARBA00011649"/>
    </source>
</evidence>
<dbReference type="CDD" id="cd03470">
    <property type="entry name" value="Rieske_cytochrome_bc1"/>
    <property type="match status" value="1"/>
</dbReference>
<evidence type="ECO:0000256" key="8">
    <source>
        <dbReference type="ARBA" id="ARBA00022475"/>
    </source>
</evidence>
<evidence type="ECO:0000256" key="1">
    <source>
        <dbReference type="ARBA" id="ARBA00002444"/>
    </source>
</evidence>
<dbReference type="NCBIfam" id="TIGR01416">
    <property type="entry name" value="Rieske_proteo"/>
    <property type="match status" value="1"/>
</dbReference>
<comment type="similarity">
    <text evidence="3">Belongs to the Rieske iron-sulfur protein family.</text>
</comment>
<comment type="miscellaneous">
    <text evidence="20">The Rieske protein is a high potential 2Fe-2S protein.</text>
</comment>
<keyword evidence="15" id="KW-0408">Iron</keyword>
<dbReference type="PANTHER" id="PTHR10134">
    <property type="entry name" value="CYTOCHROME B-C1 COMPLEX SUBUNIT RIESKE, MITOCHONDRIAL"/>
    <property type="match status" value="1"/>
</dbReference>
<dbReference type="GO" id="GO:0051537">
    <property type="term" value="F:2 iron, 2 sulfur cluster binding"/>
    <property type="evidence" value="ECO:0007669"/>
    <property type="project" value="UniProtKB-KW"/>
</dbReference>
<dbReference type="InterPro" id="IPR036922">
    <property type="entry name" value="Rieske_2Fe-2S_sf"/>
</dbReference>
<keyword evidence="13 20" id="KW-0249">Electron transport</keyword>
<evidence type="ECO:0000259" key="23">
    <source>
        <dbReference type="PROSITE" id="PS51296"/>
    </source>
</evidence>
<evidence type="ECO:0000256" key="17">
    <source>
        <dbReference type="ARBA" id="ARBA00023136"/>
    </source>
</evidence>
<sequence>MSDVSLDAHDSSGTENQPQNNSRRRFLTVATSVVGGVGVVGVSVPFIGSWNPSIKAKAAGADVEADISKIEPGQLIRVIWRSKPVWIARRTPELLASLANDEDKLKDPNSEQEQQPEFAKNRYRSLKEEYLVLVGICTHLGCSPQHLKDGAFEQYVEGVPEGFFCPCHGSKFDMAGRVFQNVPAPLNLVVPPYMFLDDNTILIGSEEGAA</sequence>
<dbReference type="EMBL" id="LSNE01000006">
    <property type="protein sequence ID" value="KXI28577.1"/>
    <property type="molecule type" value="Genomic_DNA"/>
</dbReference>
<dbReference type="PROSITE" id="PS51318">
    <property type="entry name" value="TAT"/>
    <property type="match status" value="1"/>
</dbReference>
<dbReference type="EC" id="7.1.1.8" evidence="5 20"/>
<dbReference type="InterPro" id="IPR006317">
    <property type="entry name" value="Ubiquinol_cyt_c_Rdtase_Fe-S-su"/>
</dbReference>
<dbReference type="Pfam" id="PF00355">
    <property type="entry name" value="Rieske"/>
    <property type="match status" value="1"/>
</dbReference>
<evidence type="ECO:0000256" key="18">
    <source>
        <dbReference type="ARBA" id="ARBA00023157"/>
    </source>
</evidence>
<keyword evidence="12" id="KW-1278">Translocase</keyword>
<evidence type="ECO:0000256" key="19">
    <source>
        <dbReference type="ARBA" id="ARBA00029351"/>
    </source>
</evidence>
<feature type="compositionally biased region" description="Basic and acidic residues" evidence="22">
    <location>
        <begin position="1"/>
        <end position="12"/>
    </location>
</feature>
<reference evidence="25" key="1">
    <citation type="submission" date="2016-02" db="EMBL/GenBank/DDBJ databases">
        <authorList>
            <person name="Schultz-Johansen M."/>
            <person name="Glaring M.A."/>
            <person name="Bech P.K."/>
            <person name="Stougaard P."/>
        </authorList>
    </citation>
    <scope>NUCLEOTIDE SEQUENCE [LARGE SCALE GENOMIC DNA]</scope>
    <source>
        <strain evidence="25">S66</strain>
    </source>
</reference>
<evidence type="ECO:0000256" key="20">
    <source>
        <dbReference type="RuleBase" id="RU004494"/>
    </source>
</evidence>
<organism evidence="24 25">
    <name type="scientific">Paraglaciecola hydrolytica</name>
    <dbReference type="NCBI Taxonomy" id="1799789"/>
    <lineage>
        <taxon>Bacteria</taxon>
        <taxon>Pseudomonadati</taxon>
        <taxon>Pseudomonadota</taxon>
        <taxon>Gammaproteobacteria</taxon>
        <taxon>Alteromonadales</taxon>
        <taxon>Alteromonadaceae</taxon>
        <taxon>Paraglaciecola</taxon>
    </lineage>
</organism>
<comment type="subcellular location">
    <subcellularLocation>
        <location evidence="2">Cell membrane</location>
        <topology evidence="2">Single-pass membrane protein</topology>
    </subcellularLocation>
</comment>
<dbReference type="STRING" id="1799789.AX660_15935"/>
<name>A0A136A055_9ALTE</name>
<dbReference type="GO" id="GO:0005886">
    <property type="term" value="C:plasma membrane"/>
    <property type="evidence" value="ECO:0007669"/>
    <property type="project" value="UniProtKB-SubCell"/>
</dbReference>
<evidence type="ECO:0000256" key="12">
    <source>
        <dbReference type="ARBA" id="ARBA00022967"/>
    </source>
</evidence>
<dbReference type="Gene3D" id="2.102.10.10">
    <property type="entry name" value="Rieske [2Fe-2S] iron-sulphur domain"/>
    <property type="match status" value="1"/>
</dbReference>
<dbReference type="InterPro" id="IPR019470">
    <property type="entry name" value="Ubiq_cytC_Rdtase_Fe-S_su_TAT"/>
</dbReference>
<keyword evidence="10" id="KW-0001">2Fe-2S</keyword>
<keyword evidence="25" id="KW-1185">Reference proteome</keyword>
<dbReference type="PRINTS" id="PR00162">
    <property type="entry name" value="RIESKE"/>
</dbReference>
<keyword evidence="14 20" id="KW-1133">Transmembrane helix</keyword>
<keyword evidence="16" id="KW-0411">Iron-sulfur</keyword>
<evidence type="ECO:0000313" key="24">
    <source>
        <dbReference type="EMBL" id="KXI28577.1"/>
    </source>
</evidence>
<comment type="caution">
    <text evidence="24">The sequence shown here is derived from an EMBL/GenBank/DDBJ whole genome shotgun (WGS) entry which is preliminary data.</text>
</comment>
<evidence type="ECO:0000256" key="9">
    <source>
        <dbReference type="ARBA" id="ARBA00022692"/>
    </source>
</evidence>
<dbReference type="RefSeq" id="WP_068377641.1">
    <property type="nucleotide sequence ID" value="NZ_LSNE01000006.1"/>
</dbReference>
<evidence type="ECO:0000313" key="25">
    <source>
        <dbReference type="Proteomes" id="UP000070299"/>
    </source>
</evidence>
<evidence type="ECO:0000256" key="21">
    <source>
        <dbReference type="RuleBase" id="RU004497"/>
    </source>
</evidence>
<gene>
    <name evidence="24" type="ORF">AX660_15935</name>
</gene>
<dbReference type="SUPFAM" id="SSF50022">
    <property type="entry name" value="ISP domain"/>
    <property type="match status" value="1"/>
</dbReference>
<evidence type="ECO:0000256" key="22">
    <source>
        <dbReference type="SAM" id="MobiDB-lite"/>
    </source>
</evidence>
<keyword evidence="7 20" id="KW-0813">Transport</keyword>
<feature type="domain" description="Rieske" evidence="23">
    <location>
        <begin position="97"/>
        <end position="202"/>
    </location>
</feature>
<feature type="transmembrane region" description="Helical" evidence="20">
    <location>
        <begin position="26"/>
        <end position="47"/>
    </location>
</feature>
<evidence type="ECO:0000256" key="13">
    <source>
        <dbReference type="ARBA" id="ARBA00022982"/>
    </source>
</evidence>
<dbReference type="InterPro" id="IPR017941">
    <property type="entry name" value="Rieske_2Fe-2S"/>
</dbReference>
<evidence type="ECO:0000256" key="10">
    <source>
        <dbReference type="ARBA" id="ARBA00022714"/>
    </source>
</evidence>
<protein>
    <recommendedName>
        <fullName evidence="6 20">Ubiquinol-cytochrome c reductase iron-sulfur subunit</fullName>
        <ecNumber evidence="5 20">7.1.1.8</ecNumber>
    </recommendedName>
</protein>
<keyword evidence="8" id="KW-1003">Cell membrane</keyword>
<evidence type="ECO:0000256" key="3">
    <source>
        <dbReference type="ARBA" id="ARBA00010651"/>
    </source>
</evidence>
<keyword evidence="11" id="KW-0479">Metal-binding</keyword>